<dbReference type="EMBL" id="JAJAGQ010000022">
    <property type="protein sequence ID" value="KAJ8529504.1"/>
    <property type="molecule type" value="Genomic_DNA"/>
</dbReference>
<dbReference type="OrthoDB" id="2414538at2759"/>
<dbReference type="GO" id="GO:0003887">
    <property type="term" value="F:DNA-directed DNA polymerase activity"/>
    <property type="evidence" value="ECO:0007669"/>
    <property type="project" value="TreeGrafter"/>
</dbReference>
<comment type="caution">
    <text evidence="1">The sequence shown here is derived from an EMBL/GenBank/DDBJ whole genome shotgun (WGS) entry which is preliminary data.</text>
</comment>
<accession>A0A9Q1L670</accession>
<sequence>MNGDEKWKNRELQYWISHYSPTNPIYLSFFNSWVLYHPQDIVRKLQKVDYNLYGMGHLHVSKMKFRNPIPDTFPPRKDNYVDRRRPSDMSISMTAECQVDLAGEACFDTPIWISSTIPDNWMWKYSSQADPSTDLDDPNIKRQSISELEGDATVDGCLEEFARNECMKWACLLILVSSDMLQCSEEGLLQEHVVERREETDACPKQLLADHSEATVSVVSSQDVKASDQDAL</sequence>
<keyword evidence="2" id="KW-1185">Reference proteome</keyword>
<dbReference type="InterPro" id="IPR030559">
    <property type="entry name" value="PolZ_Rev3"/>
</dbReference>
<gene>
    <name evidence="1" type="ORF">K7X08_036339</name>
</gene>
<dbReference type="GO" id="GO:0042276">
    <property type="term" value="P:error-prone translesion synthesis"/>
    <property type="evidence" value="ECO:0007669"/>
    <property type="project" value="TreeGrafter"/>
</dbReference>
<evidence type="ECO:0000313" key="2">
    <source>
        <dbReference type="Proteomes" id="UP001152561"/>
    </source>
</evidence>
<organism evidence="1 2">
    <name type="scientific">Anisodus acutangulus</name>
    <dbReference type="NCBI Taxonomy" id="402998"/>
    <lineage>
        <taxon>Eukaryota</taxon>
        <taxon>Viridiplantae</taxon>
        <taxon>Streptophyta</taxon>
        <taxon>Embryophyta</taxon>
        <taxon>Tracheophyta</taxon>
        <taxon>Spermatophyta</taxon>
        <taxon>Magnoliopsida</taxon>
        <taxon>eudicotyledons</taxon>
        <taxon>Gunneridae</taxon>
        <taxon>Pentapetalae</taxon>
        <taxon>asterids</taxon>
        <taxon>lamiids</taxon>
        <taxon>Solanales</taxon>
        <taxon>Solanaceae</taxon>
        <taxon>Solanoideae</taxon>
        <taxon>Hyoscyameae</taxon>
        <taxon>Anisodus</taxon>
    </lineage>
</organism>
<evidence type="ECO:0000313" key="1">
    <source>
        <dbReference type="EMBL" id="KAJ8529504.1"/>
    </source>
</evidence>
<protein>
    <submittedName>
        <fullName evidence="1">Uncharacterized protein</fullName>
    </submittedName>
</protein>
<reference evidence="2" key="1">
    <citation type="journal article" date="2023" name="Proc. Natl. Acad. Sci. U.S.A.">
        <title>Genomic and structural basis for evolution of tropane alkaloid biosynthesis.</title>
        <authorList>
            <person name="Wanga Y.-J."/>
            <person name="Taina T."/>
            <person name="Yua J.-Y."/>
            <person name="Lia J."/>
            <person name="Xua B."/>
            <person name="Chenc J."/>
            <person name="D'Auriad J.C."/>
            <person name="Huanga J.-P."/>
            <person name="Huanga S.-X."/>
        </authorList>
    </citation>
    <scope>NUCLEOTIDE SEQUENCE [LARGE SCALE GENOMIC DNA]</scope>
    <source>
        <strain evidence="2">cv. KIB-2019</strain>
    </source>
</reference>
<dbReference type="PANTHER" id="PTHR45812:SF1">
    <property type="entry name" value="DNA POLYMERASE ZETA CATALYTIC SUBUNIT"/>
    <property type="match status" value="1"/>
</dbReference>
<dbReference type="GO" id="GO:0000724">
    <property type="term" value="P:double-strand break repair via homologous recombination"/>
    <property type="evidence" value="ECO:0007669"/>
    <property type="project" value="TreeGrafter"/>
</dbReference>
<dbReference type="PANTHER" id="PTHR45812">
    <property type="entry name" value="DNA POLYMERASE ZETA CATALYTIC SUBUNIT"/>
    <property type="match status" value="1"/>
</dbReference>
<dbReference type="GO" id="GO:0005634">
    <property type="term" value="C:nucleus"/>
    <property type="evidence" value="ECO:0007669"/>
    <property type="project" value="TreeGrafter"/>
</dbReference>
<dbReference type="AlphaFoldDB" id="A0A9Q1L670"/>
<name>A0A9Q1L670_9SOLA</name>
<dbReference type="Proteomes" id="UP001152561">
    <property type="component" value="Unassembled WGS sequence"/>
</dbReference>
<proteinExistence type="predicted"/>
<dbReference type="GO" id="GO:0016035">
    <property type="term" value="C:zeta DNA polymerase complex"/>
    <property type="evidence" value="ECO:0007669"/>
    <property type="project" value="InterPro"/>
</dbReference>